<evidence type="ECO:0000313" key="2">
    <source>
        <dbReference type="EMBL" id="TCV19250.1"/>
    </source>
</evidence>
<comment type="caution">
    <text evidence="2">The sequence shown here is derived from an EMBL/GenBank/DDBJ whole genome shotgun (WGS) entry which is preliminary data.</text>
</comment>
<accession>A0A4R3W0S1</accession>
<protein>
    <submittedName>
        <fullName evidence="2">Uncharacterized protein</fullName>
    </submittedName>
</protein>
<dbReference type="AlphaFoldDB" id="A0A4R3W0S1"/>
<feature type="compositionally biased region" description="Polar residues" evidence="1">
    <location>
        <begin position="12"/>
        <end position="23"/>
    </location>
</feature>
<feature type="region of interest" description="Disordered" evidence="1">
    <location>
        <begin position="1"/>
        <end position="29"/>
    </location>
</feature>
<sequence>MNANERQRLPLSATSGDTANASFTFGGKL</sequence>
<evidence type="ECO:0000256" key="1">
    <source>
        <dbReference type="SAM" id="MobiDB-lite"/>
    </source>
</evidence>
<proteinExistence type="predicted"/>
<name>A0A4R3W0S1_9SPHI</name>
<gene>
    <name evidence="2" type="ORF">EDC17_100559</name>
</gene>
<dbReference type="EMBL" id="SMBZ01000005">
    <property type="protein sequence ID" value="TCV19250.1"/>
    <property type="molecule type" value="Genomic_DNA"/>
</dbReference>
<keyword evidence="3" id="KW-1185">Reference proteome</keyword>
<organism evidence="2 3">
    <name type="scientific">Sphingobacterium alimentarium</name>
    <dbReference type="NCBI Taxonomy" id="797292"/>
    <lineage>
        <taxon>Bacteria</taxon>
        <taxon>Pseudomonadati</taxon>
        <taxon>Bacteroidota</taxon>
        <taxon>Sphingobacteriia</taxon>
        <taxon>Sphingobacteriales</taxon>
        <taxon>Sphingobacteriaceae</taxon>
        <taxon>Sphingobacterium</taxon>
    </lineage>
</organism>
<dbReference type="Proteomes" id="UP000295197">
    <property type="component" value="Unassembled WGS sequence"/>
</dbReference>
<evidence type="ECO:0000313" key="3">
    <source>
        <dbReference type="Proteomes" id="UP000295197"/>
    </source>
</evidence>
<reference evidence="2 3" key="1">
    <citation type="submission" date="2019-03" db="EMBL/GenBank/DDBJ databases">
        <title>Genomic Encyclopedia of Type Strains, Phase IV (KMG-IV): sequencing the most valuable type-strain genomes for metagenomic binning, comparative biology and taxonomic classification.</title>
        <authorList>
            <person name="Goeker M."/>
        </authorList>
    </citation>
    <scope>NUCLEOTIDE SEQUENCE [LARGE SCALE GENOMIC DNA]</scope>
    <source>
        <strain evidence="2 3">DSM 22362</strain>
    </source>
</reference>